<keyword evidence="2 5" id="KW-0645">Protease</keyword>
<keyword evidence="3 5" id="KW-0378">Hydrolase</keyword>
<dbReference type="SUPFAM" id="SSF54897">
    <property type="entry name" value="Protease propeptides/inhibitors"/>
    <property type="match status" value="1"/>
</dbReference>
<evidence type="ECO:0000259" key="8">
    <source>
        <dbReference type="Pfam" id="PF00082"/>
    </source>
</evidence>
<dbReference type="InterPro" id="IPR037045">
    <property type="entry name" value="S8pro/Inhibitor_I9_sf"/>
</dbReference>
<dbReference type="Gene3D" id="3.40.50.200">
    <property type="entry name" value="Peptidase S8/S53 domain"/>
    <property type="match status" value="1"/>
</dbReference>
<evidence type="ECO:0000256" key="7">
    <source>
        <dbReference type="SAM" id="SignalP"/>
    </source>
</evidence>
<dbReference type="InterPro" id="IPR036852">
    <property type="entry name" value="Peptidase_S8/S53_dom_sf"/>
</dbReference>
<dbReference type="InterPro" id="IPR000209">
    <property type="entry name" value="Peptidase_S8/S53_dom"/>
</dbReference>
<dbReference type="PROSITE" id="PS00138">
    <property type="entry name" value="SUBTILASE_SER"/>
    <property type="match status" value="1"/>
</dbReference>
<sequence length="433" mass="44264">MATVSALVAATLVGLPSAAPSAAVPVQEAAAMGAYVVVLHDSARGQLDAIVKEHRARYGEVTGFVYRHALVGYSARIPNSQVSRLQNDPRVEMVAPDRPVHATQQRLSIGVDRVDGDVSSTRSGNGSGSVDAGVAILDSGIDLDHPDLNVAGGVNCVNRGKPPQDDQGHGTGVAGIVGAKDNDADTVGVAPGARLYAVKVLNTRLAGNDSRIVCGLDWVAQHAQGSNINVVNMSLAGISPDDGNCGRTKRDVLHLAVCKVNEAGVTVVVAAGNDSTDFANTSPANYNEVLTVTAMQDADGQPGGLGTIAPGCQTTVPYDDAATDFSNFTTIGSADAAHTIAAPGLCLRTTALIDGPGGGNVIWFGGTSFSSPHVAGTAALCITTSCAGMTPAQVIAKLRADAAAQPASYGFTGDPHTPIDNRYYGYLDYAGKY</sequence>
<dbReference type="InterPro" id="IPR023827">
    <property type="entry name" value="Peptidase_S8_Asp-AS"/>
</dbReference>
<dbReference type="AlphaFoldDB" id="A0AB39RBR7"/>
<evidence type="ECO:0000313" key="10">
    <source>
        <dbReference type="EMBL" id="XDQ50268.1"/>
    </source>
</evidence>
<dbReference type="RefSeq" id="WP_369243625.1">
    <property type="nucleotide sequence ID" value="NZ_CP163443.1"/>
</dbReference>
<dbReference type="PANTHER" id="PTHR43806:SF11">
    <property type="entry name" value="CEREVISIN-RELATED"/>
    <property type="match status" value="1"/>
</dbReference>
<dbReference type="PROSITE" id="PS51892">
    <property type="entry name" value="SUBTILASE"/>
    <property type="match status" value="1"/>
</dbReference>
<evidence type="ECO:0000256" key="4">
    <source>
        <dbReference type="ARBA" id="ARBA00022825"/>
    </source>
</evidence>
<reference evidence="11" key="1">
    <citation type="submission" date="2024-07" db="EMBL/GenBank/DDBJ databases">
        <authorList>
            <person name="Yu S.T."/>
        </authorList>
    </citation>
    <scope>NUCLEOTIDE SEQUENCE</scope>
    <source>
        <strain evidence="11">R41</strain>
    </source>
</reference>
<evidence type="ECO:0000256" key="1">
    <source>
        <dbReference type="ARBA" id="ARBA00011073"/>
    </source>
</evidence>
<evidence type="ECO:0000256" key="5">
    <source>
        <dbReference type="PROSITE-ProRule" id="PRU01240"/>
    </source>
</evidence>
<dbReference type="EMBL" id="CP163443">
    <property type="protein sequence ID" value="XDQ51128.1"/>
    <property type="molecule type" value="Genomic_DNA"/>
</dbReference>
<feature type="signal peptide" evidence="7">
    <location>
        <begin position="1"/>
        <end position="22"/>
    </location>
</feature>
<dbReference type="InterPro" id="IPR022398">
    <property type="entry name" value="Peptidase_S8_His-AS"/>
</dbReference>
<evidence type="ECO:0000259" key="9">
    <source>
        <dbReference type="Pfam" id="PF05922"/>
    </source>
</evidence>
<keyword evidence="4 5" id="KW-0720">Serine protease</keyword>
<dbReference type="EMBL" id="CP163443">
    <property type="protein sequence ID" value="XDQ50268.1"/>
    <property type="molecule type" value="Genomic_DNA"/>
</dbReference>
<feature type="active site" description="Charge relay system" evidence="5">
    <location>
        <position position="138"/>
    </location>
</feature>
<keyword evidence="7" id="KW-0732">Signal</keyword>
<feature type="domain" description="Peptidase S8/S53" evidence="8">
    <location>
        <begin position="134"/>
        <end position="402"/>
    </location>
</feature>
<dbReference type="InterPro" id="IPR015500">
    <property type="entry name" value="Peptidase_S8_subtilisin-rel"/>
</dbReference>
<dbReference type="SUPFAM" id="SSF52743">
    <property type="entry name" value="Subtilisin-like"/>
    <property type="match status" value="1"/>
</dbReference>
<name>A0AB39RBR7_9ACTN</name>
<protein>
    <submittedName>
        <fullName evidence="11">S8 family serine peptidase</fullName>
    </submittedName>
</protein>
<evidence type="ECO:0000256" key="3">
    <source>
        <dbReference type="ARBA" id="ARBA00022801"/>
    </source>
</evidence>
<feature type="active site" description="Charge relay system" evidence="5">
    <location>
        <position position="169"/>
    </location>
</feature>
<dbReference type="GO" id="GO:0006508">
    <property type="term" value="P:proteolysis"/>
    <property type="evidence" value="ECO:0007669"/>
    <property type="project" value="UniProtKB-KW"/>
</dbReference>
<dbReference type="InterPro" id="IPR010259">
    <property type="entry name" value="S8pro/Inhibitor_I9"/>
</dbReference>
<dbReference type="Pfam" id="PF05922">
    <property type="entry name" value="Inhibitor_I9"/>
    <property type="match status" value="1"/>
</dbReference>
<evidence type="ECO:0000256" key="6">
    <source>
        <dbReference type="RuleBase" id="RU003355"/>
    </source>
</evidence>
<evidence type="ECO:0000256" key="2">
    <source>
        <dbReference type="ARBA" id="ARBA00022670"/>
    </source>
</evidence>
<gene>
    <name evidence="10" type="ORF">AB5J53_00265</name>
    <name evidence="11" type="ORF">AB5J53_05345</name>
</gene>
<dbReference type="Pfam" id="PF00082">
    <property type="entry name" value="Peptidase_S8"/>
    <property type="match status" value="1"/>
</dbReference>
<dbReference type="PANTHER" id="PTHR43806">
    <property type="entry name" value="PEPTIDASE S8"/>
    <property type="match status" value="1"/>
</dbReference>
<feature type="domain" description="Inhibitor I9" evidence="9">
    <location>
        <begin position="61"/>
        <end position="102"/>
    </location>
</feature>
<dbReference type="PROSITE" id="PS00137">
    <property type="entry name" value="SUBTILASE_HIS"/>
    <property type="match status" value="1"/>
</dbReference>
<accession>A0AB39RBR7</accession>
<dbReference type="InterPro" id="IPR050131">
    <property type="entry name" value="Peptidase_S8_subtilisin-like"/>
</dbReference>
<dbReference type="PROSITE" id="PS00136">
    <property type="entry name" value="SUBTILASE_ASP"/>
    <property type="match status" value="1"/>
</dbReference>
<dbReference type="PRINTS" id="PR00723">
    <property type="entry name" value="SUBTILISIN"/>
</dbReference>
<dbReference type="Gene3D" id="3.30.70.80">
    <property type="entry name" value="Peptidase S8 propeptide/proteinase inhibitor I9"/>
    <property type="match status" value="1"/>
</dbReference>
<evidence type="ECO:0000313" key="11">
    <source>
        <dbReference type="EMBL" id="XDQ51128.1"/>
    </source>
</evidence>
<organism evidence="11">
    <name type="scientific">Streptomyces sp. R41</name>
    <dbReference type="NCBI Taxonomy" id="3238632"/>
    <lineage>
        <taxon>Bacteria</taxon>
        <taxon>Bacillati</taxon>
        <taxon>Actinomycetota</taxon>
        <taxon>Actinomycetes</taxon>
        <taxon>Kitasatosporales</taxon>
        <taxon>Streptomycetaceae</taxon>
        <taxon>Streptomyces</taxon>
    </lineage>
</organism>
<comment type="similarity">
    <text evidence="1 5 6">Belongs to the peptidase S8 family.</text>
</comment>
<feature type="active site" description="Charge relay system" evidence="5">
    <location>
        <position position="368"/>
    </location>
</feature>
<dbReference type="GO" id="GO:0005615">
    <property type="term" value="C:extracellular space"/>
    <property type="evidence" value="ECO:0007669"/>
    <property type="project" value="TreeGrafter"/>
</dbReference>
<dbReference type="GO" id="GO:0004252">
    <property type="term" value="F:serine-type endopeptidase activity"/>
    <property type="evidence" value="ECO:0007669"/>
    <property type="project" value="UniProtKB-UniRule"/>
</dbReference>
<dbReference type="InterPro" id="IPR023828">
    <property type="entry name" value="Peptidase_S8_Ser-AS"/>
</dbReference>
<feature type="chain" id="PRO_5044175328" evidence="7">
    <location>
        <begin position="23"/>
        <end position="433"/>
    </location>
</feature>
<proteinExistence type="inferred from homology"/>